<dbReference type="AlphaFoldDB" id="A0AA39UXJ4"/>
<gene>
    <name evidence="3" type="ORF">JMJ35_010440</name>
</gene>
<name>A0AA39UXJ4_9LECA</name>
<sequence length="531" mass="57517">MTSSNWALSQLSQLLPLDEDSIEQVLDYTSTLPKEAAAEHLKDILGDSAKALEFISSYNSRREAPAPANPTSDPPKPARKPRQKKPPLNKLPPPRRPEDYGNTAGAYMKKDENDYMAGSRRSHPGPALSKTVALSEQPDARQLPRGSSTKLSKPPPSAAGPLISDLPNVHTGSHNTSRTSSPAPKTKINVPGGASMHGASTTLEDLDSAIRTLELQTNPSLSNSSPAARRCTCLATRHPLLAAAPNCLNCGKIICVKEGIGPCTFCGHPLLTSSQITSMIDSLRQERGQEKMNLNNASHRRADLASQPRPFTNPNPTPAPSSSNTPDNTLSLAKQHRDKLLAYQAENARRTHIIDQAADFEPPTSGQSMWSSPIERAAQLKRQQKVLREQEWNAKPEYEKRKVVVSVDLVGGKVVRRMGTVEKPRGEGEGEEDREAGIENDGNDAEGSGRGGGGGAFSKNPLMGGLIRPVWKGKGTAEGEGDEDKENQPRKNTWRRVQDDDDDNEAWILDGGVYGGNDAERRLGDEEHAFG</sequence>
<feature type="compositionally biased region" description="Low complexity" evidence="1">
    <location>
        <begin position="320"/>
        <end position="329"/>
    </location>
</feature>
<feature type="region of interest" description="Disordered" evidence="1">
    <location>
        <begin position="294"/>
        <end position="330"/>
    </location>
</feature>
<feature type="region of interest" description="Disordered" evidence="1">
    <location>
        <begin position="56"/>
        <end position="190"/>
    </location>
</feature>
<evidence type="ECO:0000256" key="1">
    <source>
        <dbReference type="SAM" id="MobiDB-lite"/>
    </source>
</evidence>
<feature type="compositionally biased region" description="Basic and acidic residues" evidence="1">
    <location>
        <begin position="518"/>
        <end position="531"/>
    </location>
</feature>
<comment type="caution">
    <text evidence="3">The sequence shown here is derived from an EMBL/GenBank/DDBJ whole genome shotgun (WGS) entry which is preliminary data.</text>
</comment>
<evidence type="ECO:0000313" key="4">
    <source>
        <dbReference type="Proteomes" id="UP001166286"/>
    </source>
</evidence>
<reference evidence="3" key="1">
    <citation type="submission" date="2023-03" db="EMBL/GenBank/DDBJ databases">
        <title>Complete genome of Cladonia borealis.</title>
        <authorList>
            <person name="Park H."/>
        </authorList>
    </citation>
    <scope>NUCLEOTIDE SEQUENCE</scope>
    <source>
        <strain evidence="3">ANT050790</strain>
    </source>
</reference>
<dbReference type="Pfam" id="PF06221">
    <property type="entry name" value="zf-C2HC5"/>
    <property type="match status" value="1"/>
</dbReference>
<feature type="compositionally biased region" description="Basic and acidic residues" evidence="1">
    <location>
        <begin position="419"/>
        <end position="428"/>
    </location>
</feature>
<keyword evidence="4" id="KW-1185">Reference proteome</keyword>
<proteinExistence type="predicted"/>
<dbReference type="GO" id="GO:0180022">
    <property type="term" value="C:RQC-trigger complex"/>
    <property type="evidence" value="ECO:0007669"/>
    <property type="project" value="InterPro"/>
</dbReference>
<feature type="compositionally biased region" description="Basic residues" evidence="1">
    <location>
        <begin position="77"/>
        <end position="87"/>
    </location>
</feature>
<evidence type="ECO:0000259" key="2">
    <source>
        <dbReference type="Pfam" id="PF06221"/>
    </source>
</evidence>
<feature type="compositionally biased region" description="Polar residues" evidence="1">
    <location>
        <begin position="170"/>
        <end position="183"/>
    </location>
</feature>
<feature type="region of interest" description="Disordered" evidence="1">
    <location>
        <begin position="418"/>
        <end position="531"/>
    </location>
</feature>
<dbReference type="GO" id="GO:0072344">
    <property type="term" value="P:rescue of stalled ribosome"/>
    <property type="evidence" value="ECO:0007669"/>
    <property type="project" value="InterPro"/>
</dbReference>
<dbReference type="InterPro" id="IPR009349">
    <property type="entry name" value="TRIP4/RQT4_C2HC5_Znf"/>
</dbReference>
<dbReference type="PANTHER" id="PTHR12963">
    <property type="entry name" value="THYROID RECEPTOR INTERACTING PROTEIN RELATED"/>
    <property type="match status" value="1"/>
</dbReference>
<dbReference type="GO" id="GO:0008270">
    <property type="term" value="F:zinc ion binding"/>
    <property type="evidence" value="ECO:0007669"/>
    <property type="project" value="InterPro"/>
</dbReference>
<dbReference type="InterPro" id="IPR039128">
    <property type="entry name" value="TRIP4-like"/>
</dbReference>
<dbReference type="EMBL" id="JAFEKC020000024">
    <property type="protein sequence ID" value="KAK0507402.1"/>
    <property type="molecule type" value="Genomic_DNA"/>
</dbReference>
<evidence type="ECO:0000313" key="3">
    <source>
        <dbReference type="EMBL" id="KAK0507402.1"/>
    </source>
</evidence>
<dbReference type="PANTHER" id="PTHR12963:SF4">
    <property type="entry name" value="ACTIVATING SIGNAL COINTEGRATOR 1"/>
    <property type="match status" value="1"/>
</dbReference>
<accession>A0AA39UXJ4</accession>
<protein>
    <recommendedName>
        <fullName evidence="2">TRIP4/RQT4 C2HC5-type zinc finger domain-containing protein</fullName>
    </recommendedName>
</protein>
<feature type="domain" description="TRIP4/RQT4 C2HC5-type zinc finger" evidence="2">
    <location>
        <begin position="229"/>
        <end position="280"/>
    </location>
</feature>
<dbReference type="GO" id="GO:0005634">
    <property type="term" value="C:nucleus"/>
    <property type="evidence" value="ECO:0007669"/>
    <property type="project" value="InterPro"/>
</dbReference>
<organism evidence="3 4">
    <name type="scientific">Cladonia borealis</name>
    <dbReference type="NCBI Taxonomy" id="184061"/>
    <lineage>
        <taxon>Eukaryota</taxon>
        <taxon>Fungi</taxon>
        <taxon>Dikarya</taxon>
        <taxon>Ascomycota</taxon>
        <taxon>Pezizomycotina</taxon>
        <taxon>Lecanoromycetes</taxon>
        <taxon>OSLEUM clade</taxon>
        <taxon>Lecanoromycetidae</taxon>
        <taxon>Lecanorales</taxon>
        <taxon>Lecanorineae</taxon>
        <taxon>Cladoniaceae</taxon>
        <taxon>Cladonia</taxon>
    </lineage>
</organism>
<dbReference type="Proteomes" id="UP001166286">
    <property type="component" value="Unassembled WGS sequence"/>
</dbReference>
<dbReference type="GO" id="GO:0045893">
    <property type="term" value="P:positive regulation of DNA-templated transcription"/>
    <property type="evidence" value="ECO:0007669"/>
    <property type="project" value="TreeGrafter"/>
</dbReference>